<comment type="caution">
    <text evidence="1">The sequence shown here is derived from an EMBL/GenBank/DDBJ whole genome shotgun (WGS) entry which is preliminary data.</text>
</comment>
<keyword evidence="2" id="KW-1185">Reference proteome</keyword>
<name>A0A8X6S7W2_TRICX</name>
<dbReference type="AlphaFoldDB" id="A0A8X6S7W2"/>
<accession>A0A8X6S7W2</accession>
<proteinExistence type="predicted"/>
<dbReference type="Proteomes" id="UP000887159">
    <property type="component" value="Unassembled WGS sequence"/>
</dbReference>
<gene>
    <name evidence="1" type="ORF">TNCV_2680771</name>
</gene>
<sequence>MKYDTRKFFEPVLAALGRIFPIRRNKTIVLQVSVQYISQRELISIEEVPNIDTTLRSVATAQSCGTGQGFNTKQCACFKNNKQFYPKCHHSNPCSNK</sequence>
<evidence type="ECO:0000313" key="1">
    <source>
        <dbReference type="EMBL" id="GFY06285.1"/>
    </source>
</evidence>
<protein>
    <submittedName>
        <fullName evidence="1">Uncharacterized protein</fullName>
    </submittedName>
</protein>
<dbReference type="EMBL" id="BMAU01021258">
    <property type="protein sequence ID" value="GFY06285.1"/>
    <property type="molecule type" value="Genomic_DNA"/>
</dbReference>
<organism evidence="1 2">
    <name type="scientific">Trichonephila clavipes</name>
    <name type="common">Golden silk orbweaver</name>
    <name type="synonym">Nephila clavipes</name>
    <dbReference type="NCBI Taxonomy" id="2585209"/>
    <lineage>
        <taxon>Eukaryota</taxon>
        <taxon>Metazoa</taxon>
        <taxon>Ecdysozoa</taxon>
        <taxon>Arthropoda</taxon>
        <taxon>Chelicerata</taxon>
        <taxon>Arachnida</taxon>
        <taxon>Araneae</taxon>
        <taxon>Araneomorphae</taxon>
        <taxon>Entelegynae</taxon>
        <taxon>Araneoidea</taxon>
        <taxon>Nephilidae</taxon>
        <taxon>Trichonephila</taxon>
    </lineage>
</organism>
<reference evidence="1" key="1">
    <citation type="submission" date="2020-08" db="EMBL/GenBank/DDBJ databases">
        <title>Multicomponent nature underlies the extraordinary mechanical properties of spider dragline silk.</title>
        <authorList>
            <person name="Kono N."/>
            <person name="Nakamura H."/>
            <person name="Mori M."/>
            <person name="Yoshida Y."/>
            <person name="Ohtoshi R."/>
            <person name="Malay A.D."/>
            <person name="Moran D.A.P."/>
            <person name="Tomita M."/>
            <person name="Numata K."/>
            <person name="Arakawa K."/>
        </authorList>
    </citation>
    <scope>NUCLEOTIDE SEQUENCE</scope>
</reference>
<evidence type="ECO:0000313" key="2">
    <source>
        <dbReference type="Proteomes" id="UP000887159"/>
    </source>
</evidence>